<dbReference type="Proteomes" id="UP001517247">
    <property type="component" value="Unassembled WGS sequence"/>
</dbReference>
<accession>A0ABW9J3Z3</accession>
<proteinExistence type="predicted"/>
<name>A0ABW9J3Z3_9SPHI</name>
<evidence type="ECO:0000313" key="1">
    <source>
        <dbReference type="EMBL" id="MFN0254513.1"/>
    </source>
</evidence>
<reference evidence="1 2" key="1">
    <citation type="submission" date="2024-12" db="EMBL/GenBank/DDBJ databases">
        <authorList>
            <person name="Hu S."/>
        </authorList>
    </citation>
    <scope>NUCLEOTIDE SEQUENCE [LARGE SCALE GENOMIC DNA]</scope>
    <source>
        <strain evidence="1 2">THG-T11</strain>
    </source>
</reference>
<evidence type="ECO:0000313" key="2">
    <source>
        <dbReference type="Proteomes" id="UP001517247"/>
    </source>
</evidence>
<protein>
    <submittedName>
        <fullName evidence="1">Uncharacterized protein</fullName>
    </submittedName>
</protein>
<gene>
    <name evidence="1" type="ORF">E6A44_002965</name>
</gene>
<dbReference type="RefSeq" id="WP_138721662.1">
    <property type="nucleotide sequence ID" value="NZ_SSHJ02000001.1"/>
</dbReference>
<sequence length="392" mass="43499">MRTVKHLPNGIERETDLVKFPDSTVVNETENNEGTPVVREIYGDVLTNLYKILRLTKETANGFEDNEVNGYQLVNALRKFTNELNDIEQQLNLTGTQFSINIDLSILPNKYVCFARAVETYVSSTVYTFKGTNSDVFPFSAPVPFKSGDVVLVIIDTSGVRAYSIVPSAAVSIPKEIYTPLGLPVAFNNSDKIWYQEEGYFLSDQPESHDLQAAIRFAASDGTLLVYEMLVVNSFVYCLVFAPNTLAYSIHRFSLTDLSSPSLVNITGESFPIGVDRRPNIYTDGETLYITNQTGNSDSDFVLSKYTFDHILGTLTAVGSISLDSSFAKSTNCVVKNNLLFELINGQLNKYDLGTGVKTPGSFFAGNVGLLFNYKNNFYYTNGEVGKLWNLN</sequence>
<organism evidence="1 2">
    <name type="scientific">Pedobacter ureilyticus</name>
    <dbReference type="NCBI Taxonomy" id="1393051"/>
    <lineage>
        <taxon>Bacteria</taxon>
        <taxon>Pseudomonadati</taxon>
        <taxon>Bacteroidota</taxon>
        <taxon>Sphingobacteriia</taxon>
        <taxon>Sphingobacteriales</taxon>
        <taxon>Sphingobacteriaceae</taxon>
        <taxon>Pedobacter</taxon>
    </lineage>
</organism>
<dbReference type="EMBL" id="SSHJ02000001">
    <property type="protein sequence ID" value="MFN0254513.1"/>
    <property type="molecule type" value="Genomic_DNA"/>
</dbReference>
<keyword evidence="2" id="KW-1185">Reference proteome</keyword>
<comment type="caution">
    <text evidence="1">The sequence shown here is derived from an EMBL/GenBank/DDBJ whole genome shotgun (WGS) entry which is preliminary data.</text>
</comment>